<evidence type="ECO:0000313" key="1">
    <source>
        <dbReference type="EMBL" id="KNC73677.1"/>
    </source>
</evidence>
<dbReference type="EMBL" id="KQ245303">
    <property type="protein sequence ID" value="KNC73677.1"/>
    <property type="molecule type" value="Genomic_DNA"/>
</dbReference>
<feature type="non-terminal residue" evidence="1">
    <location>
        <position position="67"/>
    </location>
</feature>
<reference evidence="1 2" key="1">
    <citation type="submission" date="2011-02" db="EMBL/GenBank/DDBJ databases">
        <title>The Genome Sequence of Sphaeroforma arctica JP610.</title>
        <authorList>
            <consortium name="The Broad Institute Genome Sequencing Platform"/>
            <person name="Russ C."/>
            <person name="Cuomo C."/>
            <person name="Young S.K."/>
            <person name="Zeng Q."/>
            <person name="Gargeya S."/>
            <person name="Alvarado L."/>
            <person name="Berlin A."/>
            <person name="Chapman S.B."/>
            <person name="Chen Z."/>
            <person name="Freedman E."/>
            <person name="Gellesch M."/>
            <person name="Goldberg J."/>
            <person name="Griggs A."/>
            <person name="Gujja S."/>
            <person name="Heilman E."/>
            <person name="Heiman D."/>
            <person name="Howarth C."/>
            <person name="Mehta T."/>
            <person name="Neiman D."/>
            <person name="Pearson M."/>
            <person name="Roberts A."/>
            <person name="Saif S."/>
            <person name="Shea T."/>
            <person name="Shenoy N."/>
            <person name="Sisk P."/>
            <person name="Stolte C."/>
            <person name="Sykes S."/>
            <person name="White J."/>
            <person name="Yandava C."/>
            <person name="Burger G."/>
            <person name="Gray M.W."/>
            <person name="Holland P.W.H."/>
            <person name="King N."/>
            <person name="Lang F.B.F."/>
            <person name="Roger A.J."/>
            <person name="Ruiz-Trillo I."/>
            <person name="Haas B."/>
            <person name="Nusbaum C."/>
            <person name="Birren B."/>
        </authorList>
    </citation>
    <scope>NUCLEOTIDE SEQUENCE [LARGE SCALE GENOMIC DNA]</scope>
    <source>
        <strain evidence="1 2">JP610</strain>
    </source>
</reference>
<gene>
    <name evidence="1" type="ORF">SARC_13764</name>
</gene>
<protein>
    <submittedName>
        <fullName evidence="1">Uncharacterized protein</fullName>
    </submittedName>
</protein>
<evidence type="ECO:0000313" key="2">
    <source>
        <dbReference type="Proteomes" id="UP000054560"/>
    </source>
</evidence>
<keyword evidence="2" id="KW-1185">Reference proteome</keyword>
<name>A0A0L0FAE1_9EUKA</name>
<dbReference type="GeneID" id="25914268"/>
<dbReference type="Proteomes" id="UP000054560">
    <property type="component" value="Unassembled WGS sequence"/>
</dbReference>
<sequence length="67" mass="7516">MSTTSGLGPSLQNISLVGFLEAVAEHIYHEGMANQMHPPAPDVLQRQLETHIMPQIYEDAWNCVLQR</sequence>
<organism evidence="1 2">
    <name type="scientific">Sphaeroforma arctica JP610</name>
    <dbReference type="NCBI Taxonomy" id="667725"/>
    <lineage>
        <taxon>Eukaryota</taxon>
        <taxon>Ichthyosporea</taxon>
        <taxon>Ichthyophonida</taxon>
        <taxon>Sphaeroforma</taxon>
    </lineage>
</organism>
<accession>A0A0L0FAE1</accession>
<dbReference type="AlphaFoldDB" id="A0A0L0FAE1"/>
<proteinExistence type="predicted"/>
<dbReference type="RefSeq" id="XP_014147579.1">
    <property type="nucleotide sequence ID" value="XM_014292104.1"/>
</dbReference>